<evidence type="ECO:0000313" key="1">
    <source>
        <dbReference type="EMBL" id="HFZ08823.1"/>
    </source>
</evidence>
<proteinExistence type="predicted"/>
<accession>A0A7V3J9U5</accession>
<evidence type="ECO:0008006" key="2">
    <source>
        <dbReference type="Google" id="ProtNLM"/>
    </source>
</evidence>
<dbReference type="EMBL" id="DTGG01000056">
    <property type="protein sequence ID" value="HFZ08823.1"/>
    <property type="molecule type" value="Genomic_DNA"/>
</dbReference>
<gene>
    <name evidence="1" type="ORF">ENV41_01670</name>
</gene>
<protein>
    <recommendedName>
        <fullName evidence="2">Lipopolysaccharide heptosyltransferase family protein</fullName>
    </recommendedName>
</protein>
<comment type="caution">
    <text evidence="1">The sequence shown here is derived from an EMBL/GenBank/DDBJ whole genome shotgun (WGS) entry which is preliminary data.</text>
</comment>
<sequence length="297" mass="34848">MFFLDLIYLIFYHFPMQSKFFFNGKISQEQRCVFTIPENPLLFSYSLFSLWNFIHYFKKASHVFYPVDGKIELIKAIFPEHIYWFKFKKEKDFLKAVHNERGITALINLDYENPKRYDFQYPVNSFAVSKEDLKNFTVVFKPLTEQADTIYRNFASTLGIPHREFQISLTNEEKAKARDYIKFKGHSEKNILVVSDLNPKREALVKEYLAYLTKERLTFIDRGSLLVMDSKLILAVLSLADLFLSEASIYTYPAQVLGVKTYLFPEKSKYLPRETGRLVIDKGDFKKGLAPLISPQK</sequence>
<name>A0A7V3J9U5_UNCC3</name>
<organism evidence="1">
    <name type="scientific">candidate division CPR3 bacterium</name>
    <dbReference type="NCBI Taxonomy" id="2268181"/>
    <lineage>
        <taxon>Bacteria</taxon>
        <taxon>Bacteria division CPR3</taxon>
    </lineage>
</organism>
<dbReference type="AlphaFoldDB" id="A0A7V3J9U5"/>
<reference evidence="1" key="1">
    <citation type="journal article" date="2020" name="mSystems">
        <title>Genome- and Community-Level Interaction Insights into Carbon Utilization and Element Cycling Functions of Hydrothermarchaeota in Hydrothermal Sediment.</title>
        <authorList>
            <person name="Zhou Z."/>
            <person name="Liu Y."/>
            <person name="Xu W."/>
            <person name="Pan J."/>
            <person name="Luo Z.H."/>
            <person name="Li M."/>
        </authorList>
    </citation>
    <scope>NUCLEOTIDE SEQUENCE [LARGE SCALE GENOMIC DNA]</scope>
    <source>
        <strain evidence="1">SpSt-757</strain>
    </source>
</reference>